<dbReference type="NCBIfam" id="TIGR02734">
    <property type="entry name" value="crtI_fam"/>
    <property type="match status" value="1"/>
</dbReference>
<feature type="region of interest" description="Disordered" evidence="5">
    <location>
        <begin position="247"/>
        <end position="267"/>
    </location>
</feature>
<name>A0A0G3GRB7_9CORY</name>
<evidence type="ECO:0000256" key="5">
    <source>
        <dbReference type="SAM" id="MobiDB-lite"/>
    </source>
</evidence>
<dbReference type="KEGG" id="cei:CEPID_09015"/>
<dbReference type="InterPro" id="IPR014105">
    <property type="entry name" value="Carotenoid/retinoid_OxRdtase"/>
</dbReference>
<dbReference type="OrthoDB" id="9774675at2"/>
<dbReference type="InterPro" id="IPR036188">
    <property type="entry name" value="FAD/NAD-bd_sf"/>
</dbReference>
<dbReference type="PATRIC" id="fig|1050174.4.peg.1814"/>
<evidence type="ECO:0000256" key="3">
    <source>
        <dbReference type="ARBA" id="ARBA00023002"/>
    </source>
</evidence>
<sequence>MTTAVVIGGGVAGLATAALLGRAGLEVTLIEKNDLLGGRVGMHDQDGFHFDTGPSWYLMPDAFDRFFAQLGTSTEEHLDLVPLSPAYRVFSEGFAPVDVESGIENVEKLFAQLEPGSAATTRKYLASAQHTYDIALRRFLYTTFRTPAPFINREVLPQFGPLISLLARSLQSWVERDFSDRRIRQILQYPAVFLSSTPRRTPAMYHLLSATDLVDQVRYPRGGFRKLVDALTQLAVEQGVHIRTNTPALGISTQPGPKGRTQVTGVRTPDGHIPADIVVSGADLHHTERDLLPKQLWSVRSWRRKDPGISCIVACLGVQGELPELVHHQLILSADWERDFAAIAPTASGTAHDFSRSVYVCKNSATDPSVAPEGCSNIFILIPVQADEHFGSGGSPQVETIVDAVISLIEERTGAALADNIMVRHTLGPTDFHREYHAWRGNAIGLAHTLWQSAFLRGRNASKKVDGLYFAGATTVPGVGLPMCLISAENVVTRLKEEGKLRRD</sequence>
<evidence type="ECO:0000313" key="8">
    <source>
        <dbReference type="Proteomes" id="UP000035368"/>
    </source>
</evidence>
<evidence type="ECO:0000313" key="7">
    <source>
        <dbReference type="EMBL" id="AKK03649.1"/>
    </source>
</evidence>
<dbReference type="GO" id="GO:0016117">
    <property type="term" value="P:carotenoid biosynthetic process"/>
    <property type="evidence" value="ECO:0007669"/>
    <property type="project" value="UniProtKB-KW"/>
</dbReference>
<reference evidence="7 8" key="1">
    <citation type="submission" date="2015-05" db="EMBL/GenBank/DDBJ databases">
        <title>Complete genome sequence of Corynebacterium epidermidicanis DSM 45586, isolated from the skin of a dog suffering from pruritus.</title>
        <authorList>
            <person name="Ruckert C."/>
            <person name="Albersmeier A."/>
            <person name="Winkler A."/>
            <person name="Tauch A."/>
        </authorList>
    </citation>
    <scope>NUCLEOTIDE SEQUENCE [LARGE SCALE GENOMIC DNA]</scope>
    <source>
        <strain evidence="7 8">DSM 45586</strain>
    </source>
</reference>
<feature type="domain" description="Amine oxidase" evidence="6">
    <location>
        <begin position="11"/>
        <end position="494"/>
    </location>
</feature>
<dbReference type="Pfam" id="PF01593">
    <property type="entry name" value="Amino_oxidase"/>
    <property type="match status" value="1"/>
</dbReference>
<evidence type="ECO:0000256" key="1">
    <source>
        <dbReference type="ARBA" id="ARBA00004829"/>
    </source>
</evidence>
<dbReference type="AlphaFoldDB" id="A0A0G3GRB7"/>
<evidence type="ECO:0000256" key="4">
    <source>
        <dbReference type="RuleBase" id="RU362075"/>
    </source>
</evidence>
<evidence type="ECO:0000256" key="2">
    <source>
        <dbReference type="ARBA" id="ARBA00022746"/>
    </source>
</evidence>
<comment type="pathway">
    <text evidence="1 4">Carotenoid biosynthesis.</text>
</comment>
<gene>
    <name evidence="7" type="primary">crtI</name>
    <name evidence="7" type="ORF">CEPID_09015</name>
</gene>
<accession>A0A0G3GRB7</accession>
<feature type="compositionally biased region" description="Polar residues" evidence="5">
    <location>
        <begin position="247"/>
        <end position="265"/>
    </location>
</feature>
<dbReference type="RefSeq" id="WP_047240647.1">
    <property type="nucleotide sequence ID" value="NZ_CP011541.1"/>
</dbReference>
<dbReference type="SUPFAM" id="SSF51905">
    <property type="entry name" value="FAD/NAD(P)-binding domain"/>
    <property type="match status" value="1"/>
</dbReference>
<dbReference type="EC" id="1.14.99.-" evidence="7"/>
<dbReference type="Gene3D" id="3.50.50.60">
    <property type="entry name" value="FAD/NAD(P)-binding domain"/>
    <property type="match status" value="2"/>
</dbReference>
<dbReference type="PANTHER" id="PTHR43734">
    <property type="entry name" value="PHYTOENE DESATURASE"/>
    <property type="match status" value="1"/>
</dbReference>
<keyword evidence="3 4" id="KW-0560">Oxidoreductase</keyword>
<protein>
    <submittedName>
        <fullName evidence="7">Phytoene desaturase</fullName>
        <ecNumber evidence="7">1.14.99.-</ecNumber>
    </submittedName>
</protein>
<dbReference type="STRING" id="1050174.CEPID_09015"/>
<keyword evidence="8" id="KW-1185">Reference proteome</keyword>
<dbReference type="GO" id="GO:0016491">
    <property type="term" value="F:oxidoreductase activity"/>
    <property type="evidence" value="ECO:0007669"/>
    <property type="project" value="UniProtKB-KW"/>
</dbReference>
<comment type="similarity">
    <text evidence="4">Belongs to the carotenoid/retinoid oxidoreductase family.</text>
</comment>
<dbReference type="EMBL" id="CP011541">
    <property type="protein sequence ID" value="AKK03649.1"/>
    <property type="molecule type" value="Genomic_DNA"/>
</dbReference>
<dbReference type="Proteomes" id="UP000035368">
    <property type="component" value="Chromosome"/>
</dbReference>
<evidence type="ECO:0000259" key="6">
    <source>
        <dbReference type="Pfam" id="PF01593"/>
    </source>
</evidence>
<keyword evidence="2 4" id="KW-0125">Carotenoid biosynthesis</keyword>
<proteinExistence type="inferred from homology"/>
<dbReference type="PANTHER" id="PTHR43734:SF1">
    <property type="entry name" value="PHYTOENE DESATURASE"/>
    <property type="match status" value="1"/>
</dbReference>
<dbReference type="InterPro" id="IPR002937">
    <property type="entry name" value="Amino_oxidase"/>
</dbReference>
<organism evidence="7 8">
    <name type="scientific">Corynebacterium epidermidicanis</name>
    <dbReference type="NCBI Taxonomy" id="1050174"/>
    <lineage>
        <taxon>Bacteria</taxon>
        <taxon>Bacillati</taxon>
        <taxon>Actinomycetota</taxon>
        <taxon>Actinomycetes</taxon>
        <taxon>Mycobacteriales</taxon>
        <taxon>Corynebacteriaceae</taxon>
        <taxon>Corynebacterium</taxon>
    </lineage>
</organism>